<keyword evidence="7 22" id="KW-0808">Transferase</keyword>
<dbReference type="EMBL" id="CAKOAT010141820">
    <property type="protein sequence ID" value="CAH8339546.1"/>
    <property type="molecule type" value="Genomic_DNA"/>
</dbReference>
<feature type="binding site" evidence="20">
    <location>
        <position position="537"/>
    </location>
    <ligand>
        <name>Mn(2+)</name>
        <dbReference type="ChEBI" id="CHEBI:29035"/>
    </ligand>
</feature>
<keyword evidence="13 22" id="KW-1133">Transmembrane helix</keyword>
<evidence type="ECO:0000256" key="8">
    <source>
        <dbReference type="ARBA" id="ARBA00022692"/>
    </source>
</evidence>
<dbReference type="InterPro" id="IPR013083">
    <property type="entry name" value="Znf_RING/FYVE/PHD"/>
</dbReference>
<accession>A0ABC8JSZ1</accession>
<evidence type="ECO:0000313" key="26">
    <source>
        <dbReference type="Proteomes" id="UP001642260"/>
    </source>
</evidence>
<feature type="binding site" evidence="19">
    <location>
        <position position="341"/>
    </location>
    <ligand>
        <name>UDP-alpha-D-glucose</name>
        <dbReference type="ChEBI" id="CHEBI:58885"/>
    </ligand>
</feature>
<dbReference type="SUPFAM" id="SSF53448">
    <property type="entry name" value="Nucleotide-diphospho-sugar transferases"/>
    <property type="match status" value="1"/>
</dbReference>
<feature type="binding site" evidence="20">
    <location>
        <position position="513"/>
    </location>
    <ligand>
        <name>Mn(2+)</name>
        <dbReference type="ChEBI" id="CHEBI:29035"/>
    </ligand>
</feature>
<dbReference type="InterPro" id="IPR027934">
    <property type="entry name" value="CES_Znf_RING"/>
</dbReference>
<evidence type="ECO:0000256" key="6">
    <source>
        <dbReference type="ARBA" id="ARBA00022676"/>
    </source>
</evidence>
<comment type="similarity">
    <text evidence="4 22">Belongs to the glycosyltransferase 2 family. Plant cellulose synthase subfamily.</text>
</comment>
<proteinExistence type="inferred from homology"/>
<dbReference type="Pfam" id="PF03552">
    <property type="entry name" value="Cellulose_synt"/>
    <property type="match status" value="1"/>
</dbReference>
<evidence type="ECO:0000256" key="1">
    <source>
        <dbReference type="ARBA" id="ARBA00001936"/>
    </source>
</evidence>
<comment type="caution">
    <text evidence="22">Lacks conserved residue(s) required for the propagation of feature annotation.</text>
</comment>
<keyword evidence="10 21" id="KW-0863">Zinc-finger</keyword>
<keyword evidence="9 22" id="KW-0479">Metal-binding</keyword>
<dbReference type="EC" id="2.4.1.12" evidence="22"/>
<evidence type="ECO:0000256" key="22">
    <source>
        <dbReference type="RuleBase" id="RU361116"/>
    </source>
</evidence>
<feature type="region of interest" description="Disordered" evidence="23">
    <location>
        <begin position="645"/>
        <end position="678"/>
    </location>
</feature>
<feature type="active site" evidence="18">
    <location>
        <position position="371"/>
    </location>
</feature>
<feature type="transmembrane region" description="Helical" evidence="22">
    <location>
        <begin position="944"/>
        <end position="964"/>
    </location>
</feature>
<dbReference type="CDD" id="cd16617">
    <property type="entry name" value="mRING-HC-C4C4_CesA"/>
    <property type="match status" value="1"/>
</dbReference>
<keyword evidence="16 22" id="KW-0961">Cell wall biogenesis/degradation</keyword>
<evidence type="ECO:0000256" key="4">
    <source>
        <dbReference type="ARBA" id="ARBA00007548"/>
    </source>
</evidence>
<evidence type="ECO:0000256" key="21">
    <source>
        <dbReference type="PROSITE-ProRule" id="PRU00175"/>
    </source>
</evidence>
<keyword evidence="14 22" id="KW-0472">Membrane</keyword>
<feature type="domain" description="RING-type" evidence="24">
    <location>
        <begin position="10"/>
        <end position="56"/>
    </location>
</feature>
<evidence type="ECO:0000256" key="14">
    <source>
        <dbReference type="ARBA" id="ARBA00023136"/>
    </source>
</evidence>
<comment type="catalytic activity">
    <reaction evidence="17 22">
        <text>[(1-&gt;4)-beta-D-glucosyl](n) + UDP-alpha-D-glucose = [(1-&gt;4)-beta-D-glucosyl](n+1) + UDP + H(+)</text>
        <dbReference type="Rhea" id="RHEA:19929"/>
        <dbReference type="Rhea" id="RHEA-COMP:10033"/>
        <dbReference type="Rhea" id="RHEA-COMP:10034"/>
        <dbReference type="ChEBI" id="CHEBI:15378"/>
        <dbReference type="ChEBI" id="CHEBI:18246"/>
        <dbReference type="ChEBI" id="CHEBI:58223"/>
        <dbReference type="ChEBI" id="CHEBI:58885"/>
        <dbReference type="EC" id="2.4.1.12"/>
    </reaction>
</comment>
<dbReference type="PROSITE" id="PS50089">
    <property type="entry name" value="ZF_RING_2"/>
    <property type="match status" value="1"/>
</dbReference>
<feature type="binding site" evidence="19">
    <location>
        <position position="512"/>
    </location>
    <ligand>
        <name>UDP-alpha-D-glucose</name>
        <dbReference type="ChEBI" id="CHEBI:58885"/>
    </ligand>
</feature>
<evidence type="ECO:0000256" key="19">
    <source>
        <dbReference type="PIRSR" id="PIRSR605150-2"/>
    </source>
</evidence>
<evidence type="ECO:0000256" key="3">
    <source>
        <dbReference type="ARBA" id="ARBA00004768"/>
    </source>
</evidence>
<reference evidence="25 26" key="1">
    <citation type="submission" date="2022-03" db="EMBL/GenBank/DDBJ databases">
        <authorList>
            <person name="Macdonald S."/>
            <person name="Ahmed S."/>
            <person name="Newling K."/>
        </authorList>
    </citation>
    <scope>NUCLEOTIDE SEQUENCE [LARGE SCALE GENOMIC DNA]</scope>
</reference>
<evidence type="ECO:0000256" key="5">
    <source>
        <dbReference type="ARBA" id="ARBA00022475"/>
    </source>
</evidence>
<feature type="binding site" evidence="19">
    <location>
        <position position="371"/>
    </location>
    <ligand>
        <name>UDP-alpha-D-glucose</name>
        <dbReference type="ChEBI" id="CHEBI:58885"/>
    </ligand>
</feature>
<keyword evidence="15" id="KW-0464">Manganese</keyword>
<dbReference type="InterPro" id="IPR005150">
    <property type="entry name" value="Cellulose_synth"/>
</dbReference>
<feature type="transmembrane region" description="Helical" evidence="22">
    <location>
        <begin position="891"/>
        <end position="909"/>
    </location>
</feature>
<evidence type="ECO:0000256" key="20">
    <source>
        <dbReference type="PIRSR" id="PIRSR605150-3"/>
    </source>
</evidence>
<evidence type="ECO:0000256" key="17">
    <source>
        <dbReference type="ARBA" id="ARBA00048682"/>
    </source>
</evidence>
<gene>
    <name evidence="25" type="ORF">ERUC_LOCUS15172</name>
</gene>
<dbReference type="Gene3D" id="3.30.40.10">
    <property type="entry name" value="Zinc/RING finger domain, C3HC4 (zinc finger)"/>
    <property type="match status" value="1"/>
</dbReference>
<keyword evidence="26" id="KW-1185">Reference proteome</keyword>
<feature type="transmembrane region" description="Helical" evidence="22">
    <location>
        <begin position="976"/>
        <end position="994"/>
    </location>
</feature>
<keyword evidence="12 22" id="KW-0135">Cellulose biosynthesis</keyword>
<protein>
    <recommendedName>
        <fullName evidence="22">Cellulose synthase</fullName>
        <ecNumber evidence="22">2.4.1.12</ecNumber>
    </recommendedName>
</protein>
<dbReference type="FunFam" id="3.90.550.10:FF:000009">
    <property type="entry name" value="Cellulose synthase"/>
    <property type="match status" value="1"/>
</dbReference>
<feature type="compositionally biased region" description="Basic and acidic residues" evidence="23">
    <location>
        <begin position="645"/>
        <end position="656"/>
    </location>
</feature>
<name>A0ABC8JSZ1_ERUVS</name>
<organism evidence="25 26">
    <name type="scientific">Eruca vesicaria subsp. sativa</name>
    <name type="common">Garden rocket</name>
    <name type="synonym">Eruca sativa</name>
    <dbReference type="NCBI Taxonomy" id="29727"/>
    <lineage>
        <taxon>Eukaryota</taxon>
        <taxon>Viridiplantae</taxon>
        <taxon>Streptophyta</taxon>
        <taxon>Embryophyta</taxon>
        <taxon>Tracheophyta</taxon>
        <taxon>Spermatophyta</taxon>
        <taxon>Magnoliopsida</taxon>
        <taxon>eudicotyledons</taxon>
        <taxon>Gunneridae</taxon>
        <taxon>Pentapetalae</taxon>
        <taxon>rosids</taxon>
        <taxon>malvids</taxon>
        <taxon>Brassicales</taxon>
        <taxon>Brassicaceae</taxon>
        <taxon>Brassiceae</taxon>
        <taxon>Eruca</taxon>
    </lineage>
</organism>
<dbReference type="InterPro" id="IPR029044">
    <property type="entry name" value="Nucleotide-diphossugar_trans"/>
</dbReference>
<evidence type="ECO:0000256" key="23">
    <source>
        <dbReference type="SAM" id="MobiDB-lite"/>
    </source>
</evidence>
<comment type="subcellular location">
    <subcellularLocation>
        <location evidence="2 22">Cell membrane</location>
        <topology evidence="2 22">Multi-pass membrane protein</topology>
    </subcellularLocation>
</comment>
<dbReference type="GO" id="GO:0030244">
    <property type="term" value="P:cellulose biosynthetic process"/>
    <property type="evidence" value="ECO:0007669"/>
    <property type="project" value="UniProtKB-KW"/>
</dbReference>
<dbReference type="Proteomes" id="UP001642260">
    <property type="component" value="Unassembled WGS sequence"/>
</dbReference>
<evidence type="ECO:0000256" key="15">
    <source>
        <dbReference type="ARBA" id="ARBA00023211"/>
    </source>
</evidence>
<feature type="transmembrane region" description="Helical" evidence="22">
    <location>
        <begin position="828"/>
        <end position="852"/>
    </location>
</feature>
<keyword evidence="6 22" id="KW-0328">Glycosyltransferase</keyword>
<keyword evidence="11 22" id="KW-0862">Zinc</keyword>
<dbReference type="PANTHER" id="PTHR13301">
    <property type="entry name" value="X-BOX TRANSCRIPTION FACTOR-RELATED"/>
    <property type="match status" value="1"/>
</dbReference>
<feature type="binding site" evidence="19">
    <location>
        <position position="342"/>
    </location>
    <ligand>
        <name>UDP-alpha-D-glucose</name>
        <dbReference type="ChEBI" id="CHEBI:58885"/>
    </ligand>
</feature>
<comment type="pathway">
    <text evidence="3 22">Glycan metabolism; plant cellulose biosynthesis.</text>
</comment>
<evidence type="ECO:0000256" key="13">
    <source>
        <dbReference type="ARBA" id="ARBA00022989"/>
    </source>
</evidence>
<dbReference type="GO" id="GO:0008270">
    <property type="term" value="F:zinc ion binding"/>
    <property type="evidence" value="ECO:0007669"/>
    <property type="project" value="UniProtKB-KW"/>
</dbReference>
<evidence type="ECO:0000256" key="7">
    <source>
        <dbReference type="ARBA" id="ARBA00022679"/>
    </source>
</evidence>
<dbReference type="GO" id="GO:0005886">
    <property type="term" value="C:plasma membrane"/>
    <property type="evidence" value="ECO:0007669"/>
    <property type="project" value="UniProtKB-SubCell"/>
</dbReference>
<keyword evidence="8 22" id="KW-0812">Transmembrane</keyword>
<evidence type="ECO:0000256" key="10">
    <source>
        <dbReference type="ARBA" id="ARBA00022771"/>
    </source>
</evidence>
<evidence type="ECO:0000313" key="25">
    <source>
        <dbReference type="EMBL" id="CAH8339546.1"/>
    </source>
</evidence>
<comment type="cofactor">
    <cofactor evidence="22">
        <name>Zn(2+)</name>
        <dbReference type="ChEBI" id="CHEBI:29105"/>
    </cofactor>
    <text evidence="22">Binds 2 Zn(2+) ions per subunit.</text>
</comment>
<evidence type="ECO:0000256" key="18">
    <source>
        <dbReference type="PIRSR" id="PIRSR605150-1"/>
    </source>
</evidence>
<dbReference type="Pfam" id="PF14569">
    <property type="entry name" value="zf-UDP"/>
    <property type="match status" value="1"/>
</dbReference>
<comment type="cofactor">
    <cofactor evidence="1">
        <name>Mn(2+)</name>
        <dbReference type="ChEBI" id="CHEBI:29035"/>
    </cofactor>
</comment>
<feature type="transmembrane region" description="Helical" evidence="22">
    <location>
        <begin position="858"/>
        <end position="879"/>
    </location>
</feature>
<feature type="transmembrane region" description="Helical" evidence="22">
    <location>
        <begin position="1006"/>
        <end position="1024"/>
    </location>
</feature>
<dbReference type="InterPro" id="IPR001841">
    <property type="entry name" value="Znf_RING"/>
</dbReference>
<evidence type="ECO:0000256" key="12">
    <source>
        <dbReference type="ARBA" id="ARBA00022916"/>
    </source>
</evidence>
<feature type="active site" evidence="18">
    <location>
        <position position="757"/>
    </location>
</feature>
<dbReference type="AlphaFoldDB" id="A0ABC8JSZ1"/>
<dbReference type="SUPFAM" id="SSF57850">
    <property type="entry name" value="RING/U-box"/>
    <property type="match status" value="1"/>
</dbReference>
<evidence type="ECO:0000256" key="11">
    <source>
        <dbReference type="ARBA" id="ARBA00022833"/>
    </source>
</evidence>
<evidence type="ECO:0000256" key="2">
    <source>
        <dbReference type="ARBA" id="ARBA00004651"/>
    </source>
</evidence>
<comment type="caution">
    <text evidence="25">The sequence shown here is derived from an EMBL/GenBank/DDBJ whole genome shotgun (WGS) entry which is preliminary data.</text>
</comment>
<keyword evidence="5 22" id="KW-1003">Cell membrane</keyword>
<evidence type="ECO:0000256" key="9">
    <source>
        <dbReference type="ARBA" id="ARBA00022723"/>
    </source>
</evidence>
<dbReference type="Gene3D" id="3.90.550.10">
    <property type="entry name" value="Spore Coat Polysaccharide Biosynthesis Protein SpsA, Chain A"/>
    <property type="match status" value="1"/>
</dbReference>
<dbReference type="GO" id="GO:0071555">
    <property type="term" value="P:cell wall organization"/>
    <property type="evidence" value="ECO:0007669"/>
    <property type="project" value="UniProtKB-KW"/>
</dbReference>
<evidence type="ECO:0000256" key="16">
    <source>
        <dbReference type="ARBA" id="ARBA00023316"/>
    </source>
</evidence>
<dbReference type="GO" id="GO:0016760">
    <property type="term" value="F:cellulose synthase (UDP-forming) activity"/>
    <property type="evidence" value="ECO:0007669"/>
    <property type="project" value="UniProtKB-EC"/>
</dbReference>
<evidence type="ECO:0000259" key="24">
    <source>
        <dbReference type="PROSITE" id="PS50089"/>
    </source>
</evidence>
<sequence>MSNAANEETCQICTENIGRNENGDIFVACNLCSFSVCRPCYEYERKYGNQSCPQCKTRYKRHKGSPAIPGDKEEGCFTDDSGSEFSYKQNSQKEKISEGMFGWHLTREKGKEIEHSDSDKEVPPNPIPHHIRRQQEVKHCNITSKLEFKFIPSQFGLTEKRLCCIALAASIMDPVRDLGSTGLRNGAWKKRVEGWKMKQENRFSPASEKGLFGFDATTNVSVDEASLNDEAARQPLSRKISVRSSQINPYRMVITLRLIILCLFLHYRVTNPVPHAFGLWLVSVICEIWFAISWILDQFPKWFPVNRETYLDRLSLRYDRAGEPSQLAAVDIFVSTVDPLKEPPLVTANTVLSIMAVDYPVDKVSCYVSDDGAAMLSFESLAETSEFARKWVPFCKKYSIEPRAPEWYFALKVDYLKDKVHPSFVKDRRAMKREYERFKIRINAIVSKAQKVPEEGWVMQDGTPWPGNNTRDHPGMIQVFLGQNGGVDEEGNELPRLVYVSREKRPGFQHHKKAGAMNALVRVSAVLTNGPFLLNLDCDHYINNSKALREAMCFLMDPELGQQVCYVQFPQRFDGIDKNDRYANRNTVFFDINLRGLDGIQGPVYVGTGCVFNRTALYGYEPPLKPKHRRETVLFKLCGVSRKKDSKSEKGSEKKKSSNHSDSTVPISNLGDIEEGIEGPGLDDNKTLLMSQMRLEQRFGQSDIFVASTLMENGGVPLYATPENLLKEAIHVISCGYEDVTEWGREIGWIYGSVTEDILTGFKMHARGWRSIYCMPKLPAFKGSAPINLSDRLNQVLRWALGSIEILFSRHCPIWYGYGGRLKFLERFAYVNTTIYPITSLPLLMYCTLPAISNLASLWFLSLFLSIFATGILEMRWSGVRIDEWWRNEQFWVIGGVSAHLFALVQGLLKVLGGIDTNFTVTSKASDEDGDSAELYLIKWTTLLIPPTTLLIINLVGVVAGISYALNNGYQTWGPLFGKLLFAFWVIVHLYPFLKGLMGRQNRTPTVIVVWSVLLSSIFSLLWIRIDPFTSRFIGPDVVECGYNC</sequence>
<feature type="binding site" evidence="19">
    <location>
        <position position="335"/>
    </location>
    <ligand>
        <name>UDP-alpha-D-glucose</name>
        <dbReference type="ChEBI" id="CHEBI:58885"/>
    </ligand>
</feature>